<feature type="domain" description="RIN4 pathogenic type III effector avirulence factor Avr cleavage site" evidence="2">
    <location>
        <begin position="26"/>
        <end position="59"/>
    </location>
</feature>
<dbReference type="PANTHER" id="PTHR33159">
    <property type="entry name" value="RPM1-INTERACTING PROTEIN 4 (RIN4) FAMILY PROTEIN"/>
    <property type="match status" value="1"/>
</dbReference>
<dbReference type="GO" id="GO:0005886">
    <property type="term" value="C:plasma membrane"/>
    <property type="evidence" value="ECO:0007669"/>
    <property type="project" value="TreeGrafter"/>
</dbReference>
<dbReference type="Pfam" id="PF05627">
    <property type="entry name" value="AvrRpt-cleavage"/>
    <property type="match status" value="1"/>
</dbReference>
<organism evidence="3 4">
    <name type="scientific">Dillenia turbinata</name>
    <dbReference type="NCBI Taxonomy" id="194707"/>
    <lineage>
        <taxon>Eukaryota</taxon>
        <taxon>Viridiplantae</taxon>
        <taxon>Streptophyta</taxon>
        <taxon>Embryophyta</taxon>
        <taxon>Tracheophyta</taxon>
        <taxon>Spermatophyta</taxon>
        <taxon>Magnoliopsida</taxon>
        <taxon>eudicotyledons</taxon>
        <taxon>Gunneridae</taxon>
        <taxon>Pentapetalae</taxon>
        <taxon>Dilleniales</taxon>
        <taxon>Dilleniaceae</taxon>
        <taxon>Dillenia</taxon>
    </lineage>
</organism>
<evidence type="ECO:0000313" key="4">
    <source>
        <dbReference type="Proteomes" id="UP001370490"/>
    </source>
</evidence>
<comment type="caution">
    <text evidence="3">The sequence shown here is derived from an EMBL/GenBank/DDBJ whole genome shotgun (WGS) entry which is preliminary data.</text>
</comment>
<dbReference type="InterPro" id="IPR008700">
    <property type="entry name" value="TypeIII_avirulence_cleave"/>
</dbReference>
<name>A0AAN8V6I1_9MAGN</name>
<sequence>MAMLLVRSRAWFLRSHLVKDMKGGGRGRPLPKFGEWDVNNPSSAEGFTMIFTKARDEKKNHGTSAGSIAPIQQRNDNPNRQNVPPQSASHRQRPPKPHQRQDVLEHGPWDGDTCRQIYICSLQFSQSRSTLVDPVVQEILQPESAGQSIHRLGLVIICDDHGAPAALEAAIRCCGTESLL</sequence>
<reference evidence="3 4" key="1">
    <citation type="submission" date="2023-12" db="EMBL/GenBank/DDBJ databases">
        <title>A high-quality genome assembly for Dillenia turbinata (Dilleniales).</title>
        <authorList>
            <person name="Chanderbali A."/>
        </authorList>
    </citation>
    <scope>NUCLEOTIDE SEQUENCE [LARGE SCALE GENOMIC DNA]</scope>
    <source>
        <strain evidence="3">LSX21</strain>
        <tissue evidence="3">Leaf</tissue>
    </source>
</reference>
<gene>
    <name evidence="3" type="ORF">RJ641_007036</name>
</gene>
<protein>
    <submittedName>
        <fullName evidence="3">RIN4, pathogenic type III effector avirulence factor Avr cleavage site</fullName>
    </submittedName>
</protein>
<dbReference type="AlphaFoldDB" id="A0AAN8V6I1"/>
<keyword evidence="4" id="KW-1185">Reference proteome</keyword>
<dbReference type="PANTHER" id="PTHR33159:SF93">
    <property type="entry name" value="PROTEIN NOI4"/>
    <property type="match status" value="1"/>
</dbReference>
<evidence type="ECO:0000259" key="2">
    <source>
        <dbReference type="Pfam" id="PF05627"/>
    </source>
</evidence>
<feature type="compositionally biased region" description="Polar residues" evidence="1">
    <location>
        <begin position="62"/>
        <end position="89"/>
    </location>
</feature>
<evidence type="ECO:0000313" key="3">
    <source>
        <dbReference type="EMBL" id="KAK6928445.1"/>
    </source>
</evidence>
<proteinExistence type="predicted"/>
<dbReference type="Proteomes" id="UP001370490">
    <property type="component" value="Unassembled WGS sequence"/>
</dbReference>
<dbReference type="EMBL" id="JBAMMX010000014">
    <property type="protein sequence ID" value="KAK6928445.1"/>
    <property type="molecule type" value="Genomic_DNA"/>
</dbReference>
<accession>A0AAN8V6I1</accession>
<feature type="compositionally biased region" description="Basic and acidic residues" evidence="1">
    <location>
        <begin position="99"/>
        <end position="108"/>
    </location>
</feature>
<dbReference type="InterPro" id="IPR040387">
    <property type="entry name" value="RIN4/NOI4"/>
</dbReference>
<feature type="region of interest" description="Disordered" evidence="1">
    <location>
        <begin position="57"/>
        <end position="108"/>
    </location>
</feature>
<evidence type="ECO:0000256" key="1">
    <source>
        <dbReference type="SAM" id="MobiDB-lite"/>
    </source>
</evidence>